<organism evidence="2">
    <name type="scientific">marine sediment metagenome</name>
    <dbReference type="NCBI Taxonomy" id="412755"/>
    <lineage>
        <taxon>unclassified sequences</taxon>
        <taxon>metagenomes</taxon>
        <taxon>ecological metagenomes</taxon>
    </lineage>
</organism>
<name>A0A0F9H6E0_9ZZZZ</name>
<evidence type="ECO:0000256" key="1">
    <source>
        <dbReference type="SAM" id="MobiDB-lite"/>
    </source>
</evidence>
<proteinExistence type="predicted"/>
<gene>
    <name evidence="2" type="ORF">LCGC14_2037130</name>
</gene>
<dbReference type="EMBL" id="LAZR01023819">
    <property type="protein sequence ID" value="KKL77210.1"/>
    <property type="molecule type" value="Genomic_DNA"/>
</dbReference>
<sequence>MMTASESLAKMAASPDGRLPDSEGGSKGRGGKGPYKRDDKGLELVPMKRQAPVWPKEIVERGFELMDEHRSVHAAQNALAEEMAEKGLKAPGYTAMWKWARERTEILETLTHDRKSQLVAVTSEVAMKSAERMLTALDGISDSQAGVYYGIAMDKRIGWENVGSKGNQMNVQFNLVTRE</sequence>
<evidence type="ECO:0000313" key="2">
    <source>
        <dbReference type="EMBL" id="KKL77210.1"/>
    </source>
</evidence>
<protein>
    <submittedName>
        <fullName evidence="2">Uncharacterized protein</fullName>
    </submittedName>
</protein>
<dbReference type="AlphaFoldDB" id="A0A0F9H6E0"/>
<comment type="caution">
    <text evidence="2">The sequence shown here is derived from an EMBL/GenBank/DDBJ whole genome shotgun (WGS) entry which is preliminary data.</text>
</comment>
<accession>A0A0F9H6E0</accession>
<feature type="region of interest" description="Disordered" evidence="1">
    <location>
        <begin position="1"/>
        <end position="41"/>
    </location>
</feature>
<reference evidence="2" key="1">
    <citation type="journal article" date="2015" name="Nature">
        <title>Complex archaea that bridge the gap between prokaryotes and eukaryotes.</title>
        <authorList>
            <person name="Spang A."/>
            <person name="Saw J.H."/>
            <person name="Jorgensen S.L."/>
            <person name="Zaremba-Niedzwiedzka K."/>
            <person name="Martijn J."/>
            <person name="Lind A.E."/>
            <person name="van Eijk R."/>
            <person name="Schleper C."/>
            <person name="Guy L."/>
            <person name="Ettema T.J."/>
        </authorList>
    </citation>
    <scope>NUCLEOTIDE SEQUENCE</scope>
</reference>